<dbReference type="GeneID" id="39583677"/>
<feature type="region of interest" description="Disordered" evidence="1">
    <location>
        <begin position="1"/>
        <end position="34"/>
    </location>
</feature>
<dbReference type="Proteomes" id="UP000272025">
    <property type="component" value="Unassembled WGS sequence"/>
</dbReference>
<protein>
    <submittedName>
        <fullName evidence="3">Uncharacterized protein</fullName>
    </submittedName>
</protein>
<keyword evidence="2" id="KW-0472">Membrane</keyword>
<evidence type="ECO:0000256" key="1">
    <source>
        <dbReference type="SAM" id="MobiDB-lite"/>
    </source>
</evidence>
<feature type="compositionally biased region" description="Polar residues" evidence="1">
    <location>
        <begin position="1"/>
        <end position="11"/>
    </location>
</feature>
<organism evidence="3 4">
    <name type="scientific">Sodiomyces alkalinus (strain CBS 110278 / VKM F-3762 / F11)</name>
    <name type="common">Alkaliphilic filamentous fungus</name>
    <dbReference type="NCBI Taxonomy" id="1314773"/>
    <lineage>
        <taxon>Eukaryota</taxon>
        <taxon>Fungi</taxon>
        <taxon>Dikarya</taxon>
        <taxon>Ascomycota</taxon>
        <taxon>Pezizomycotina</taxon>
        <taxon>Sordariomycetes</taxon>
        <taxon>Hypocreomycetidae</taxon>
        <taxon>Glomerellales</taxon>
        <taxon>Plectosphaerellaceae</taxon>
        <taxon>Sodiomyces</taxon>
    </lineage>
</organism>
<keyword evidence="4" id="KW-1185">Reference proteome</keyword>
<evidence type="ECO:0000313" key="3">
    <source>
        <dbReference type="EMBL" id="ROT34960.1"/>
    </source>
</evidence>
<evidence type="ECO:0000256" key="2">
    <source>
        <dbReference type="SAM" id="Phobius"/>
    </source>
</evidence>
<dbReference type="RefSeq" id="XP_028462766.1">
    <property type="nucleotide sequence ID" value="XM_028615200.1"/>
</dbReference>
<dbReference type="EMBL" id="ML119062">
    <property type="protein sequence ID" value="ROT34960.1"/>
    <property type="molecule type" value="Genomic_DNA"/>
</dbReference>
<reference evidence="3 4" key="1">
    <citation type="journal article" date="2018" name="Mol. Ecol.">
        <title>The obligate alkalophilic soda-lake fungus Sodiomyces alkalinus has shifted to a protein diet.</title>
        <authorList>
            <person name="Grum-Grzhimaylo A.A."/>
            <person name="Falkoski D.L."/>
            <person name="van den Heuvel J."/>
            <person name="Valero-Jimenez C.A."/>
            <person name="Min B."/>
            <person name="Choi I.G."/>
            <person name="Lipzen A."/>
            <person name="Daum C.G."/>
            <person name="Aanen D.K."/>
            <person name="Tsang A."/>
            <person name="Henrissat B."/>
            <person name="Bilanenko E.N."/>
            <person name="de Vries R.P."/>
            <person name="van Kan J.A.L."/>
            <person name="Grigoriev I.V."/>
            <person name="Debets A.J.M."/>
        </authorList>
    </citation>
    <scope>NUCLEOTIDE SEQUENCE [LARGE SCALE GENOMIC DNA]</scope>
    <source>
        <strain evidence="3 4">F11</strain>
    </source>
</reference>
<sequence>MYYDVETSSPSPKHPLIDQLDRTPSCPSHARKLSVPPTPNPLLHRYSPSSALTFRTFYLALFLIPAALYGLVLITLFSVPPWRKLKSLKASNPNGNVRRDARPLVRIAQIAIPYQKTDRGDPTLPVTFTLLAFCPACEQL</sequence>
<keyword evidence="2" id="KW-1133">Transmembrane helix</keyword>
<dbReference type="AlphaFoldDB" id="A0A3N2PKM0"/>
<name>A0A3N2PKM0_SODAK</name>
<keyword evidence="2" id="KW-0812">Transmembrane</keyword>
<accession>A0A3N2PKM0</accession>
<proteinExistence type="predicted"/>
<feature type="transmembrane region" description="Helical" evidence="2">
    <location>
        <begin position="57"/>
        <end position="79"/>
    </location>
</feature>
<gene>
    <name evidence="3" type="ORF">SODALDRAFT_381929</name>
</gene>
<evidence type="ECO:0000313" key="4">
    <source>
        <dbReference type="Proteomes" id="UP000272025"/>
    </source>
</evidence>